<protein>
    <submittedName>
        <fullName evidence="2">Uncharacterized protein</fullName>
    </submittedName>
</protein>
<reference evidence="2 3" key="1">
    <citation type="submission" date="2020-06" db="EMBL/GenBank/DDBJ databases">
        <title>Transcriptomic and genomic resources for Thalictrum thalictroides and T. hernandezii: Facilitating candidate gene discovery in an emerging model plant lineage.</title>
        <authorList>
            <person name="Arias T."/>
            <person name="Riano-Pachon D.M."/>
            <person name="Di Stilio V.S."/>
        </authorList>
    </citation>
    <scope>NUCLEOTIDE SEQUENCE [LARGE SCALE GENOMIC DNA]</scope>
    <source>
        <strain evidence="3">cv. WT478/WT964</strain>
        <tissue evidence="2">Leaves</tissue>
    </source>
</reference>
<keyword evidence="3" id="KW-1185">Reference proteome</keyword>
<accession>A0A7J6VPV1</accession>
<evidence type="ECO:0000256" key="1">
    <source>
        <dbReference type="SAM" id="MobiDB-lite"/>
    </source>
</evidence>
<comment type="caution">
    <text evidence="2">The sequence shown here is derived from an EMBL/GenBank/DDBJ whole genome shotgun (WGS) entry which is preliminary data.</text>
</comment>
<feature type="compositionally biased region" description="Polar residues" evidence="1">
    <location>
        <begin position="59"/>
        <end position="68"/>
    </location>
</feature>
<name>A0A7J6VPV1_THATH</name>
<dbReference type="AlphaFoldDB" id="A0A7J6VPV1"/>
<evidence type="ECO:0000313" key="3">
    <source>
        <dbReference type="Proteomes" id="UP000554482"/>
    </source>
</evidence>
<evidence type="ECO:0000313" key="2">
    <source>
        <dbReference type="EMBL" id="KAF5187116.1"/>
    </source>
</evidence>
<proteinExistence type="predicted"/>
<organism evidence="2 3">
    <name type="scientific">Thalictrum thalictroides</name>
    <name type="common">Rue-anemone</name>
    <name type="synonym">Anemone thalictroides</name>
    <dbReference type="NCBI Taxonomy" id="46969"/>
    <lineage>
        <taxon>Eukaryota</taxon>
        <taxon>Viridiplantae</taxon>
        <taxon>Streptophyta</taxon>
        <taxon>Embryophyta</taxon>
        <taxon>Tracheophyta</taxon>
        <taxon>Spermatophyta</taxon>
        <taxon>Magnoliopsida</taxon>
        <taxon>Ranunculales</taxon>
        <taxon>Ranunculaceae</taxon>
        <taxon>Thalictroideae</taxon>
        <taxon>Thalictrum</taxon>
    </lineage>
</organism>
<feature type="non-terminal residue" evidence="2">
    <location>
        <position position="1"/>
    </location>
</feature>
<dbReference type="EMBL" id="JABWDY010028397">
    <property type="protein sequence ID" value="KAF5187116.1"/>
    <property type="molecule type" value="Genomic_DNA"/>
</dbReference>
<sequence>VQVQLATSEEEAIDEDIPKVNEKEQGDGKKDIEEDDSESEKDSSGSNSSSSSEEENVTTEKQTANEAE</sequence>
<dbReference type="Proteomes" id="UP000554482">
    <property type="component" value="Unassembled WGS sequence"/>
</dbReference>
<feature type="region of interest" description="Disordered" evidence="1">
    <location>
        <begin position="1"/>
        <end position="68"/>
    </location>
</feature>
<feature type="compositionally biased region" description="Basic and acidic residues" evidence="1">
    <location>
        <begin position="16"/>
        <end position="32"/>
    </location>
</feature>
<gene>
    <name evidence="2" type="ORF">FRX31_023297</name>
</gene>